<proteinExistence type="predicted"/>
<feature type="region of interest" description="Disordered" evidence="1">
    <location>
        <begin position="188"/>
        <end position="221"/>
    </location>
</feature>
<accession>A0A0A1T2J8</accession>
<evidence type="ECO:0000313" key="3">
    <source>
        <dbReference type="Proteomes" id="UP000039046"/>
    </source>
</evidence>
<dbReference type="STRING" id="1531966.A0A0A1T2J8"/>
<feature type="compositionally biased region" description="Polar residues" evidence="1">
    <location>
        <begin position="207"/>
        <end position="217"/>
    </location>
</feature>
<name>A0A0A1T2J8_9HYPO</name>
<feature type="compositionally biased region" description="Basic residues" evidence="1">
    <location>
        <begin position="73"/>
        <end position="85"/>
    </location>
</feature>
<dbReference type="AlphaFoldDB" id="A0A0A1T2J8"/>
<dbReference type="Proteomes" id="UP000039046">
    <property type="component" value="Unassembled WGS sequence"/>
</dbReference>
<reference evidence="2 3" key="1">
    <citation type="journal article" date="2015" name="Genome Announc.">
        <title>Draft Genome Sequence and Gene Annotation of the Entomopathogenic Fungus Verticillium hemipterigenum.</title>
        <authorList>
            <person name="Horn F."/>
            <person name="Habel A."/>
            <person name="Scharf D.H."/>
            <person name="Dworschak J."/>
            <person name="Brakhage A.A."/>
            <person name="Guthke R."/>
            <person name="Hertweck C."/>
            <person name="Linde J."/>
        </authorList>
    </citation>
    <scope>NUCLEOTIDE SEQUENCE [LARGE SCALE GENOMIC DNA]</scope>
</reference>
<dbReference type="HOGENOM" id="CLU_027362_1_0_1"/>
<evidence type="ECO:0000313" key="2">
    <source>
        <dbReference type="EMBL" id="CEJ80320.1"/>
    </source>
</evidence>
<dbReference type="OrthoDB" id="4938577at2759"/>
<dbReference type="EMBL" id="CDHN01000001">
    <property type="protein sequence ID" value="CEJ80320.1"/>
    <property type="molecule type" value="Genomic_DNA"/>
</dbReference>
<feature type="region of interest" description="Disordered" evidence="1">
    <location>
        <begin position="23"/>
        <end position="95"/>
    </location>
</feature>
<evidence type="ECO:0000256" key="1">
    <source>
        <dbReference type="SAM" id="MobiDB-lite"/>
    </source>
</evidence>
<sequence length="435" mass="48252">MTAASSVEADASSEWCCAPMGFLRRRKTSQVTEKHGDDGLLDGQPRPIPRRSSEGTGDTTWKTTTTMASARRSFSRVRRKSKASSRRPNISAPTNFRHVSSASHMMANYPSFQPNRRPPLADSPPGPFQLNMFSSDMHMSPILPNFELPGPVPSPPPAYVTSELSQEYPFVRQRSFSTISFHVPRKAVPENAETVRSESPASPPLRPSNSRQRSYTASELEAQKERIASSMIEVEKLQQQIDDVVERQSLYSSRRSSVYSLARTVPDLEPMPSIPALPPVAPSFAERLNTDSERPRTAPHFPKQAVYLNQPRAEVVEAMPPPPLPLILRPPLRKKKSFSRVSSWLSSHKRQVSMNSITNEPVPLKDSDGFYQCAPVLDFAERQSLYSSGSFSARSSYSMESPPLGGHDDEVTTTNVRHYGKSASIMTTSSVGMAM</sequence>
<feature type="compositionally biased region" description="Low complexity" evidence="1">
    <location>
        <begin position="56"/>
        <end position="72"/>
    </location>
</feature>
<gene>
    <name evidence="2" type="ORF">VHEMI00510</name>
</gene>
<organism evidence="2 3">
    <name type="scientific">[Torrubiella] hemipterigena</name>
    <dbReference type="NCBI Taxonomy" id="1531966"/>
    <lineage>
        <taxon>Eukaryota</taxon>
        <taxon>Fungi</taxon>
        <taxon>Dikarya</taxon>
        <taxon>Ascomycota</taxon>
        <taxon>Pezizomycotina</taxon>
        <taxon>Sordariomycetes</taxon>
        <taxon>Hypocreomycetidae</taxon>
        <taxon>Hypocreales</taxon>
        <taxon>Clavicipitaceae</taxon>
        <taxon>Clavicipitaceae incertae sedis</taxon>
        <taxon>'Torrubiella' clade</taxon>
    </lineage>
</organism>
<keyword evidence="3" id="KW-1185">Reference proteome</keyword>
<protein>
    <submittedName>
        <fullName evidence="2">Uncharacterized protein</fullName>
    </submittedName>
</protein>